<dbReference type="InterPro" id="IPR029062">
    <property type="entry name" value="Class_I_gatase-like"/>
</dbReference>
<organism evidence="5 6">
    <name type="scientific">Tetragenococcus solitarius</name>
    <dbReference type="NCBI Taxonomy" id="71453"/>
    <lineage>
        <taxon>Bacteria</taxon>
        <taxon>Bacillati</taxon>
        <taxon>Bacillota</taxon>
        <taxon>Bacilli</taxon>
        <taxon>Lactobacillales</taxon>
        <taxon>Enterococcaceae</taxon>
        <taxon>Tetragenococcus</taxon>
    </lineage>
</organism>
<dbReference type="PANTHER" id="PTHR30237">
    <property type="entry name" value="MURAMOYLTETRAPEPTIDE CARBOXYPEPTIDASE"/>
    <property type="match status" value="1"/>
</dbReference>
<dbReference type="InterPro" id="IPR003507">
    <property type="entry name" value="S66_fam"/>
</dbReference>
<dbReference type="SUPFAM" id="SSF141986">
    <property type="entry name" value="LD-carboxypeptidase A C-terminal domain-like"/>
    <property type="match status" value="1"/>
</dbReference>
<dbReference type="PIRSF" id="PIRSF028757">
    <property type="entry name" value="LD-carboxypeptidase"/>
    <property type="match status" value="1"/>
</dbReference>
<dbReference type="SUPFAM" id="SSF52317">
    <property type="entry name" value="Class I glutamine amidotransferase-like"/>
    <property type="match status" value="1"/>
</dbReference>
<dbReference type="Gene3D" id="3.40.50.10740">
    <property type="entry name" value="Class I glutamine amidotransferase-like"/>
    <property type="match status" value="1"/>
</dbReference>
<dbReference type="CDD" id="cd07062">
    <property type="entry name" value="Peptidase_S66_mccF_like"/>
    <property type="match status" value="1"/>
</dbReference>
<evidence type="ECO:0000313" key="6">
    <source>
        <dbReference type="Proteomes" id="UP001501577"/>
    </source>
</evidence>
<sequence>MQKPERLKVGDTIAAISLSSGTAGEPEILWRYQQGKQQLIEMGFNVVELTHTLAGTKFIYNHPEARAQDLHQALLNPDIKGIFSTMGGFESYRIFEFIDLELIKKHPKVFMGYSDSTSIHQMFRLADVVSFYGPCLMVDFAENGGVYDFTRNCFTDVLMKEYDSYEYPWRKEWTSEIIPWESGNNEQLRSLTPDEGPMVLQGSGIVEGKLMGGCLEVLSMLRGTALYPPVDSFKDSLLLLETSEETPAPDTVERELRTMGVMGILQLVNGILVGKPQGNQYFAEYQSAIKNVLQEFQLEELPVLYNCNFGHNEPKWTLPLGLQAQLDMDNQTLTLLESATV</sequence>
<accession>A0ABN3Y4W0</accession>
<dbReference type="EMBL" id="BAAAXQ010000044">
    <property type="protein sequence ID" value="GAA3018781.1"/>
    <property type="molecule type" value="Genomic_DNA"/>
</dbReference>
<comment type="similarity">
    <text evidence="1">Belongs to the peptidase S66 family.</text>
</comment>
<evidence type="ECO:0000256" key="2">
    <source>
        <dbReference type="ARBA" id="ARBA00022801"/>
    </source>
</evidence>
<dbReference type="Pfam" id="PF02016">
    <property type="entry name" value="Peptidase_S66"/>
    <property type="match status" value="1"/>
</dbReference>
<reference evidence="5 6" key="1">
    <citation type="journal article" date="2019" name="Int. J. Syst. Evol. Microbiol.">
        <title>The Global Catalogue of Microorganisms (GCM) 10K type strain sequencing project: providing services to taxonomists for standard genome sequencing and annotation.</title>
        <authorList>
            <consortium name="The Broad Institute Genomics Platform"/>
            <consortium name="The Broad Institute Genome Sequencing Center for Infectious Disease"/>
            <person name="Wu L."/>
            <person name="Ma J."/>
        </authorList>
    </citation>
    <scope>NUCLEOTIDE SEQUENCE [LARGE SCALE GENOMIC DNA]</scope>
    <source>
        <strain evidence="5 6">JCM 8736</strain>
    </source>
</reference>
<dbReference type="InterPro" id="IPR040921">
    <property type="entry name" value="Peptidase_S66C"/>
</dbReference>
<name>A0ABN3Y4W0_9ENTE</name>
<dbReference type="Proteomes" id="UP001501577">
    <property type="component" value="Unassembled WGS sequence"/>
</dbReference>
<protein>
    <submittedName>
        <fullName evidence="5">LD-carboxypeptidase</fullName>
    </submittedName>
</protein>
<dbReference type="RefSeq" id="WP_068710272.1">
    <property type="nucleotide sequence ID" value="NZ_BAAAXQ010000044.1"/>
</dbReference>
<evidence type="ECO:0000313" key="5">
    <source>
        <dbReference type="EMBL" id="GAA3018781.1"/>
    </source>
</evidence>
<gene>
    <name evidence="5" type="ORF">GCM10019998_14070</name>
</gene>
<keyword evidence="6" id="KW-1185">Reference proteome</keyword>
<dbReference type="Gene3D" id="3.50.30.60">
    <property type="entry name" value="LD-carboxypeptidase A C-terminal domain-like"/>
    <property type="match status" value="1"/>
</dbReference>
<dbReference type="InterPro" id="IPR027478">
    <property type="entry name" value="LdcA_N"/>
</dbReference>
<dbReference type="InterPro" id="IPR027461">
    <property type="entry name" value="Carboxypeptidase_A_C_sf"/>
</dbReference>
<comment type="caution">
    <text evidence="5">The sequence shown here is derived from an EMBL/GenBank/DDBJ whole genome shotgun (WGS) entry which is preliminary data.</text>
</comment>
<feature type="domain" description="LD-carboxypeptidase C-terminal" evidence="4">
    <location>
        <begin position="207"/>
        <end position="326"/>
    </location>
</feature>
<evidence type="ECO:0000259" key="3">
    <source>
        <dbReference type="Pfam" id="PF02016"/>
    </source>
</evidence>
<proteinExistence type="inferred from homology"/>
<evidence type="ECO:0000256" key="1">
    <source>
        <dbReference type="ARBA" id="ARBA00010233"/>
    </source>
</evidence>
<keyword evidence="2" id="KW-0378">Hydrolase</keyword>
<dbReference type="Pfam" id="PF17676">
    <property type="entry name" value="Peptidase_S66C"/>
    <property type="match status" value="1"/>
</dbReference>
<feature type="domain" description="LD-carboxypeptidase N-terminal" evidence="3">
    <location>
        <begin position="13"/>
        <end position="133"/>
    </location>
</feature>
<evidence type="ECO:0000259" key="4">
    <source>
        <dbReference type="Pfam" id="PF17676"/>
    </source>
</evidence>
<dbReference type="InterPro" id="IPR040449">
    <property type="entry name" value="Peptidase_S66_N"/>
</dbReference>
<dbReference type="PANTHER" id="PTHR30237:SF4">
    <property type="entry name" value="LD-CARBOXYPEPTIDASE C-TERMINAL DOMAIN-CONTAINING PROTEIN"/>
    <property type="match status" value="1"/>
</dbReference>